<proteinExistence type="predicted"/>
<evidence type="ECO:0000313" key="1">
    <source>
        <dbReference type="EMBL" id="UPT92060.1"/>
    </source>
</evidence>
<gene>
    <name evidence="1" type="ORF">HAP41_0000004900</name>
</gene>
<name>A0A8U0FYR5_9BRAD</name>
<protein>
    <submittedName>
        <fullName evidence="1">Uncharacterized protein</fullName>
    </submittedName>
</protein>
<organism evidence="1 2">
    <name type="scientific">Bradyrhizobium barranii subsp. apii</name>
    <dbReference type="NCBI Taxonomy" id="2819348"/>
    <lineage>
        <taxon>Bacteria</taxon>
        <taxon>Pseudomonadati</taxon>
        <taxon>Pseudomonadota</taxon>
        <taxon>Alphaproteobacteria</taxon>
        <taxon>Hyphomicrobiales</taxon>
        <taxon>Nitrobacteraceae</taxon>
        <taxon>Bradyrhizobium</taxon>
        <taxon>Bradyrhizobium barranii</taxon>
    </lineage>
</organism>
<reference evidence="1" key="1">
    <citation type="journal article" date="2017" name="Syst. Appl. Microbiol.">
        <title>Soybeans inoculated with root zone soils of Canadian native legumes harbour diverse and novel Bradyrhizobium spp. that possess agricultural potential.</title>
        <authorList>
            <person name="Bromfield E.S.P."/>
            <person name="Cloutier S."/>
            <person name="Tambong J.T."/>
            <person name="Tran Thi T.V."/>
        </authorList>
    </citation>
    <scope>NUCLEOTIDE SEQUENCE</scope>
    <source>
        <strain evidence="1">1S5</strain>
    </source>
</reference>
<dbReference type="Proteomes" id="UP000551709">
    <property type="component" value="Chromosome"/>
</dbReference>
<sequence>MCRWPTALPAGGHLRPRE</sequence>
<evidence type="ECO:0000313" key="2">
    <source>
        <dbReference type="Proteomes" id="UP000551709"/>
    </source>
</evidence>
<dbReference type="AlphaFoldDB" id="A0A8U0FYR5"/>
<reference evidence="1" key="2">
    <citation type="submission" date="2022-04" db="EMBL/GenBank/DDBJ databases">
        <authorList>
            <person name="Bromfield E.S.P."/>
            <person name="Cloutier S."/>
        </authorList>
    </citation>
    <scope>NUCLEOTIDE SEQUENCE</scope>
    <source>
        <strain evidence="1">1S5</strain>
    </source>
</reference>
<accession>A0A8U0FYR5</accession>
<dbReference type="EMBL" id="CP096255">
    <property type="protein sequence ID" value="UPT92060.1"/>
    <property type="molecule type" value="Genomic_DNA"/>
</dbReference>